<comment type="caution">
    <text evidence="1">The sequence shown here is derived from an EMBL/GenBank/DDBJ whole genome shotgun (WGS) entry which is preliminary data.</text>
</comment>
<proteinExistence type="predicted"/>
<sequence>MLEGQLTIAKRLEAVMGEYQQQVASDAFPWHPNHTRRGIERDDTNEATIPTPSDDVIFSDLNGSLEEQYRQWDRTREVGNAEMVGKHYLKQDAQGISFLVEEVRVFPFMFQAVARATWSCMLSPSSELYGQFQTRILEKNHLNVTIMDTVQLPKSQPTRVFHRLALRRHFEVNRVLLLCSGWLQIDGSLFFCLRFKGASVSSFDLTNGKASSVRPQGTIVRNIVDVKPELVELGSTDDWIGEMTDLVLGIYHRKMGMYNHVVENLLLKDLLGP</sequence>
<keyword evidence="2" id="KW-1185">Reference proteome</keyword>
<dbReference type="EMBL" id="CM047592">
    <property type="protein sequence ID" value="KAI9917534.1"/>
    <property type="molecule type" value="Genomic_DNA"/>
</dbReference>
<name>A0ACC0WFL1_9STRA</name>
<protein>
    <submittedName>
        <fullName evidence="1">Uncharacterized protein</fullName>
    </submittedName>
</protein>
<organism evidence="1 2">
    <name type="scientific">Peronosclerospora sorghi</name>
    <dbReference type="NCBI Taxonomy" id="230839"/>
    <lineage>
        <taxon>Eukaryota</taxon>
        <taxon>Sar</taxon>
        <taxon>Stramenopiles</taxon>
        <taxon>Oomycota</taxon>
        <taxon>Peronosporomycetes</taxon>
        <taxon>Peronosporales</taxon>
        <taxon>Peronosporaceae</taxon>
        <taxon>Peronosclerospora</taxon>
    </lineage>
</organism>
<gene>
    <name evidence="1" type="ORF">PsorP6_013293</name>
</gene>
<evidence type="ECO:0000313" key="1">
    <source>
        <dbReference type="EMBL" id="KAI9917534.1"/>
    </source>
</evidence>
<accession>A0ACC0WFL1</accession>
<reference evidence="1 2" key="1">
    <citation type="journal article" date="2022" name="bioRxiv">
        <title>The genome of the oomycete Peronosclerospora sorghi, a cosmopolitan pathogen of maize and sorghum, is inflated with dispersed pseudogenes.</title>
        <authorList>
            <person name="Fletcher K."/>
            <person name="Martin F."/>
            <person name="Isakeit T."/>
            <person name="Cavanaugh K."/>
            <person name="Magill C."/>
            <person name="Michelmore R."/>
        </authorList>
    </citation>
    <scope>NUCLEOTIDE SEQUENCE [LARGE SCALE GENOMIC DNA]</scope>
    <source>
        <strain evidence="1">P6</strain>
    </source>
</reference>
<evidence type="ECO:0000313" key="2">
    <source>
        <dbReference type="Proteomes" id="UP001163321"/>
    </source>
</evidence>
<dbReference type="Proteomes" id="UP001163321">
    <property type="component" value="Chromosome 13"/>
</dbReference>